<name>A0A4U1JI95_9BACT</name>
<keyword evidence="2" id="KW-1185">Reference proteome</keyword>
<protein>
    <recommendedName>
        <fullName evidence="3">ATP-binding protein</fullName>
    </recommendedName>
</protein>
<sequence length="160" mass="18216">MAARFTVGGFAREWGHCHLLANYLARYVSANEGDPERHATLLSTFINELLEVIYRNHAADGQIELIFRKRGRHVILQITLPVTEQNRVFYRMAVQIVNQPDLKSWYRARLEDPADGEDTMLGLLELAAVYTCTLTISEPPGQDRLSLFLELPEVDDMGEV</sequence>
<gene>
    <name evidence="1" type="ORF">E8A74_09455</name>
</gene>
<accession>A0A4U1JI95</accession>
<dbReference type="EMBL" id="SSMQ01000007">
    <property type="protein sequence ID" value="TKD10229.1"/>
    <property type="molecule type" value="Genomic_DNA"/>
</dbReference>
<dbReference type="AlphaFoldDB" id="A0A4U1JI95"/>
<proteinExistence type="predicted"/>
<dbReference type="OrthoDB" id="7676982at2"/>
<evidence type="ECO:0000313" key="1">
    <source>
        <dbReference type="EMBL" id="TKD10229.1"/>
    </source>
</evidence>
<reference evidence="1 2" key="1">
    <citation type="submission" date="2019-04" db="EMBL/GenBank/DDBJ databases">
        <authorList>
            <person name="Li Y."/>
            <person name="Wang J."/>
        </authorList>
    </citation>
    <scope>NUCLEOTIDE SEQUENCE [LARGE SCALE GENOMIC DNA]</scope>
    <source>
        <strain evidence="1 2">DSM 14668</strain>
    </source>
</reference>
<comment type="caution">
    <text evidence="1">The sequence shown here is derived from an EMBL/GenBank/DDBJ whole genome shotgun (WGS) entry which is preliminary data.</text>
</comment>
<dbReference type="Proteomes" id="UP000309215">
    <property type="component" value="Unassembled WGS sequence"/>
</dbReference>
<organism evidence="1 2">
    <name type="scientific">Polyangium fumosum</name>
    <dbReference type="NCBI Taxonomy" id="889272"/>
    <lineage>
        <taxon>Bacteria</taxon>
        <taxon>Pseudomonadati</taxon>
        <taxon>Myxococcota</taxon>
        <taxon>Polyangia</taxon>
        <taxon>Polyangiales</taxon>
        <taxon>Polyangiaceae</taxon>
        <taxon>Polyangium</taxon>
    </lineage>
</organism>
<evidence type="ECO:0008006" key="3">
    <source>
        <dbReference type="Google" id="ProtNLM"/>
    </source>
</evidence>
<evidence type="ECO:0000313" key="2">
    <source>
        <dbReference type="Proteomes" id="UP000309215"/>
    </source>
</evidence>